<comment type="function">
    <text evidence="11">Hydrolase that can remove conjugated ubiquitin from proteins and may therefore play an important regulatory role at the level of protein turnover by preventing degradation.</text>
</comment>
<dbReference type="PROSITE" id="PS50802">
    <property type="entry name" value="OTU"/>
    <property type="match status" value="1"/>
</dbReference>
<evidence type="ECO:0000313" key="13">
    <source>
        <dbReference type="EMBL" id="ORZ18821.1"/>
    </source>
</evidence>
<keyword evidence="8 11" id="KW-0378">Hydrolase</keyword>
<dbReference type="Gene3D" id="3.90.70.80">
    <property type="match status" value="1"/>
</dbReference>
<dbReference type="Gene3D" id="3.10.20.90">
    <property type="entry name" value="Phosphatidylinositol 3-kinase Catalytic Subunit, Chain A, domain 1"/>
    <property type="match status" value="1"/>
</dbReference>
<comment type="caution">
    <text evidence="13">The sequence shown here is derived from an EMBL/GenBank/DDBJ whole genome shotgun (WGS) entry which is preliminary data.</text>
</comment>
<keyword evidence="3 11" id="KW-0963">Cytoplasm</keyword>
<protein>
    <recommendedName>
        <fullName evidence="11">Ubiquitin thioesterase OTU</fullName>
        <ecNumber evidence="11">3.4.19.12</ecNumber>
    </recommendedName>
</protein>
<keyword evidence="10" id="KW-0862">Zinc</keyword>
<evidence type="ECO:0000256" key="11">
    <source>
        <dbReference type="RuleBase" id="RU367104"/>
    </source>
</evidence>
<dbReference type="GO" id="GO:0016579">
    <property type="term" value="P:protein deubiquitination"/>
    <property type="evidence" value="ECO:0007669"/>
    <property type="project" value="TreeGrafter"/>
</dbReference>
<dbReference type="InterPro" id="IPR038765">
    <property type="entry name" value="Papain-like_cys_pep_sf"/>
</dbReference>
<dbReference type="PANTHER" id="PTHR13312:SF0">
    <property type="entry name" value="UBIQUITIN THIOESTERASE OTU1"/>
    <property type="match status" value="1"/>
</dbReference>
<comment type="catalytic activity">
    <reaction evidence="1 11">
        <text>Thiol-dependent hydrolysis of ester, thioester, amide, peptide and isopeptide bonds formed by the C-terminal Gly of ubiquitin (a 76-residue protein attached to proteins as an intracellular targeting signal).</text>
        <dbReference type="EC" id="3.4.19.12"/>
    </reaction>
</comment>
<dbReference type="STRING" id="90262.A0A1X2IM36"/>
<comment type="subcellular location">
    <subcellularLocation>
        <location evidence="2 11">Cytoplasm</location>
    </subcellularLocation>
</comment>
<dbReference type="SUPFAM" id="SSF54236">
    <property type="entry name" value="Ubiquitin-like"/>
    <property type="match status" value="1"/>
</dbReference>
<dbReference type="InterPro" id="IPR029071">
    <property type="entry name" value="Ubiquitin-like_domsf"/>
</dbReference>
<dbReference type="GO" id="GO:0030968">
    <property type="term" value="P:endoplasmic reticulum unfolded protein response"/>
    <property type="evidence" value="ECO:0007669"/>
    <property type="project" value="TreeGrafter"/>
</dbReference>
<keyword evidence="4" id="KW-0645">Protease</keyword>
<dbReference type="Pfam" id="PF02338">
    <property type="entry name" value="OTU"/>
    <property type="match status" value="1"/>
</dbReference>
<dbReference type="FunFam" id="3.90.70.80:FF:000016">
    <property type="entry name" value="Putative ubiquitin thioesterase otu1"/>
    <property type="match status" value="1"/>
</dbReference>
<evidence type="ECO:0000256" key="1">
    <source>
        <dbReference type="ARBA" id="ARBA00000707"/>
    </source>
</evidence>
<feature type="domain" description="OTU" evidence="12">
    <location>
        <begin position="103"/>
        <end position="225"/>
    </location>
</feature>
<evidence type="ECO:0000256" key="5">
    <source>
        <dbReference type="ARBA" id="ARBA00022723"/>
    </source>
</evidence>
<dbReference type="InterPro" id="IPR048857">
    <property type="entry name" value="OTU1_Ubl"/>
</dbReference>
<evidence type="ECO:0000313" key="14">
    <source>
        <dbReference type="Proteomes" id="UP000193560"/>
    </source>
</evidence>
<evidence type="ECO:0000256" key="6">
    <source>
        <dbReference type="ARBA" id="ARBA00022771"/>
    </source>
</evidence>
<evidence type="ECO:0000256" key="7">
    <source>
        <dbReference type="ARBA" id="ARBA00022786"/>
    </source>
</evidence>
<dbReference type="AlphaFoldDB" id="A0A1X2IM36"/>
<name>A0A1X2IM36_9FUNG</name>
<dbReference type="GO" id="GO:0008270">
    <property type="term" value="F:zinc ion binding"/>
    <property type="evidence" value="ECO:0007669"/>
    <property type="project" value="UniProtKB-KW"/>
</dbReference>
<dbReference type="Proteomes" id="UP000193560">
    <property type="component" value="Unassembled WGS sequence"/>
</dbReference>
<dbReference type="PANTHER" id="PTHR13312">
    <property type="entry name" value="HIV-INDUCED PROTEIN-7-LIKE PROTEASE"/>
    <property type="match status" value="1"/>
</dbReference>
<dbReference type="GO" id="GO:0005634">
    <property type="term" value="C:nucleus"/>
    <property type="evidence" value="ECO:0007669"/>
    <property type="project" value="TreeGrafter"/>
</dbReference>
<evidence type="ECO:0000256" key="3">
    <source>
        <dbReference type="ARBA" id="ARBA00022490"/>
    </source>
</evidence>
<dbReference type="GO" id="GO:0005829">
    <property type="term" value="C:cytosol"/>
    <property type="evidence" value="ECO:0007669"/>
    <property type="project" value="TreeGrafter"/>
</dbReference>
<reference evidence="13 14" key="1">
    <citation type="submission" date="2016-07" db="EMBL/GenBank/DDBJ databases">
        <title>Pervasive Adenine N6-methylation of Active Genes in Fungi.</title>
        <authorList>
            <consortium name="DOE Joint Genome Institute"/>
            <person name="Mondo S.J."/>
            <person name="Dannebaum R.O."/>
            <person name="Kuo R.C."/>
            <person name="Labutti K."/>
            <person name="Haridas S."/>
            <person name="Kuo A."/>
            <person name="Salamov A."/>
            <person name="Ahrendt S.R."/>
            <person name="Lipzen A."/>
            <person name="Sullivan W."/>
            <person name="Andreopoulos W.B."/>
            <person name="Clum A."/>
            <person name="Lindquist E."/>
            <person name="Daum C."/>
            <person name="Ramamoorthy G.K."/>
            <person name="Gryganskyi A."/>
            <person name="Culley D."/>
            <person name="Magnuson J.K."/>
            <person name="James T.Y."/>
            <person name="O'Malley M.A."/>
            <person name="Stajich J.E."/>
            <person name="Spatafora J.W."/>
            <person name="Visel A."/>
            <person name="Grigoriev I.V."/>
        </authorList>
    </citation>
    <scope>NUCLEOTIDE SEQUENCE [LARGE SCALE GENOMIC DNA]</scope>
    <source>
        <strain evidence="13 14">NRRL 1336</strain>
    </source>
</reference>
<dbReference type="Pfam" id="PF24560">
    <property type="entry name" value="zf-C2H2_OTU1_C"/>
    <property type="match status" value="1"/>
</dbReference>
<dbReference type="EMBL" id="MCGE01000008">
    <property type="protein sequence ID" value="ORZ18821.1"/>
    <property type="molecule type" value="Genomic_DNA"/>
</dbReference>
<keyword evidence="9 11" id="KW-0788">Thiol protease</keyword>
<evidence type="ECO:0000256" key="4">
    <source>
        <dbReference type="ARBA" id="ARBA00022670"/>
    </source>
</evidence>
<organism evidence="13 14">
    <name type="scientific">Absidia repens</name>
    <dbReference type="NCBI Taxonomy" id="90262"/>
    <lineage>
        <taxon>Eukaryota</taxon>
        <taxon>Fungi</taxon>
        <taxon>Fungi incertae sedis</taxon>
        <taxon>Mucoromycota</taxon>
        <taxon>Mucoromycotina</taxon>
        <taxon>Mucoromycetes</taxon>
        <taxon>Mucorales</taxon>
        <taxon>Cunninghamellaceae</taxon>
        <taxon>Absidia</taxon>
    </lineage>
</organism>
<dbReference type="GO" id="GO:0036503">
    <property type="term" value="P:ERAD pathway"/>
    <property type="evidence" value="ECO:0007669"/>
    <property type="project" value="TreeGrafter"/>
</dbReference>
<accession>A0A1X2IM36</accession>
<dbReference type="CDD" id="cd22745">
    <property type="entry name" value="OTU_OTU1"/>
    <property type="match status" value="1"/>
</dbReference>
<evidence type="ECO:0000256" key="8">
    <source>
        <dbReference type="ARBA" id="ARBA00022801"/>
    </source>
</evidence>
<keyword evidence="7 11" id="KW-0833">Ubl conjugation pathway</keyword>
<dbReference type="GO" id="GO:0004843">
    <property type="term" value="F:cysteine-type deubiquitinase activity"/>
    <property type="evidence" value="ECO:0007669"/>
    <property type="project" value="UniProtKB-UniRule"/>
</dbReference>
<dbReference type="SUPFAM" id="SSF54001">
    <property type="entry name" value="Cysteine proteinases"/>
    <property type="match status" value="1"/>
</dbReference>
<dbReference type="OrthoDB" id="65596at2759"/>
<dbReference type="Pfam" id="PF21403">
    <property type="entry name" value="OTU1_UBXL"/>
    <property type="match status" value="1"/>
</dbReference>
<keyword evidence="5" id="KW-0479">Metal-binding</keyword>
<dbReference type="EC" id="3.4.19.12" evidence="11"/>
<keyword evidence="6" id="KW-0863">Zinc-finger</keyword>
<evidence type="ECO:0000259" key="12">
    <source>
        <dbReference type="PROSITE" id="PS50802"/>
    </source>
</evidence>
<evidence type="ECO:0000256" key="10">
    <source>
        <dbReference type="ARBA" id="ARBA00022833"/>
    </source>
</evidence>
<evidence type="ECO:0000256" key="9">
    <source>
        <dbReference type="ARBA" id="ARBA00022807"/>
    </source>
</evidence>
<keyword evidence="14" id="KW-1185">Reference proteome</keyword>
<gene>
    <name evidence="13" type="ORF">BCR42DRAFT_449960</name>
</gene>
<sequence>MRLRVRHPQGVLTVEDLTPEQSVESLCKAIESLIGLSSEKWVQVSGGFPPKPITDRNISLQSAGIKNGDALNVTLVDPPPSLRNVMPVSTSSSPAIAVRDGFLVQRVMDDDNSCLFRSIGYVLERDSSTMVHALRQVVAQAIQDDPETYLDVLLGQPRSKYIEWIKKDTSWGGAIELSIFSKHYNVEIVSVDVQTGRMDRFGEGAFSERVFILYSGIHYDALALSPMENCSNEFDETRFPASNDDSLLLAAQELASVLRRDHKYTDVANFSLKCENCQTGLVGEKDAQAHAMSTGHTNFVEYT</sequence>
<proteinExistence type="predicted"/>
<dbReference type="InterPro" id="IPR003323">
    <property type="entry name" value="OTU_dom"/>
</dbReference>
<evidence type="ECO:0000256" key="2">
    <source>
        <dbReference type="ARBA" id="ARBA00004496"/>
    </source>
</evidence>
<dbReference type="InterPro" id="IPR057766">
    <property type="entry name" value="Znf-C2H2_OTU1-like_C"/>
</dbReference>